<dbReference type="GO" id="GO:0003677">
    <property type="term" value="F:DNA binding"/>
    <property type="evidence" value="ECO:0007669"/>
    <property type="project" value="UniProtKB-UniRule"/>
</dbReference>
<evidence type="ECO:0000256" key="3">
    <source>
        <dbReference type="ARBA" id="ARBA00023125"/>
    </source>
</evidence>
<keyword evidence="4" id="KW-0233">DNA recombination</keyword>
<dbReference type="InterPro" id="IPR013762">
    <property type="entry name" value="Integrase-like_cat_sf"/>
</dbReference>
<dbReference type="SUPFAM" id="SSF56349">
    <property type="entry name" value="DNA breaking-rejoining enzymes"/>
    <property type="match status" value="1"/>
</dbReference>
<dbReference type="InterPro" id="IPR044068">
    <property type="entry name" value="CB"/>
</dbReference>
<keyword evidence="2" id="KW-0229">DNA integration</keyword>
<dbReference type="InterPro" id="IPR011010">
    <property type="entry name" value="DNA_brk_join_enz"/>
</dbReference>
<dbReference type="InterPro" id="IPR004107">
    <property type="entry name" value="Integrase_SAM-like_N"/>
</dbReference>
<dbReference type="PANTHER" id="PTHR30349">
    <property type="entry name" value="PHAGE INTEGRASE-RELATED"/>
    <property type="match status" value="1"/>
</dbReference>
<dbReference type="PROSITE" id="PS51900">
    <property type="entry name" value="CB"/>
    <property type="match status" value="1"/>
</dbReference>
<evidence type="ECO:0000256" key="2">
    <source>
        <dbReference type="ARBA" id="ARBA00022908"/>
    </source>
</evidence>
<proteinExistence type="inferred from homology"/>
<accession>A0A7U3YCV8</accession>
<dbReference type="AlphaFoldDB" id="A0A7U3YCV8"/>
<keyword evidence="3 5" id="KW-0238">DNA-binding</keyword>
<reference evidence="8" key="1">
    <citation type="submission" date="2010-10" db="EMBL/GenBank/DDBJ databases">
        <title>Complete sequence of chromosome of Geobacillus sp. Y4.1MC1.</title>
        <authorList>
            <consortium name="US DOE Joint Genome Institute"/>
            <person name="Lucas S."/>
            <person name="Copeland A."/>
            <person name="Lapidus A."/>
            <person name="Cheng J.-F."/>
            <person name="Bruce D."/>
            <person name="Goodwin L."/>
            <person name="Pitluck S."/>
            <person name="Chertkov O."/>
            <person name="Zhang X."/>
            <person name="Detter J.C."/>
            <person name="Han C."/>
            <person name="Tapia R."/>
            <person name="Land M."/>
            <person name="Hauser L."/>
            <person name="Jeffries C."/>
            <person name="Kyrpides N."/>
            <person name="Ivanova N."/>
            <person name="Ovchinnikova G."/>
            <person name="Brumm P."/>
            <person name="Mead D."/>
            <person name="Woyke T."/>
        </authorList>
    </citation>
    <scope>NUCLEOTIDE SEQUENCE [LARGE SCALE GENOMIC DNA]</scope>
    <source>
        <strain evidence="8">Y4.1MC1</strain>
    </source>
</reference>
<dbReference type="InterPro" id="IPR050090">
    <property type="entry name" value="Tyrosine_recombinase_XerCD"/>
</dbReference>
<feature type="domain" description="Tyr recombinase" evidence="6">
    <location>
        <begin position="185"/>
        <end position="385"/>
    </location>
</feature>
<dbReference type="EMBL" id="CP002293">
    <property type="protein sequence ID" value="ADP73411.1"/>
    <property type="molecule type" value="Genomic_DNA"/>
</dbReference>
<evidence type="ECO:0000256" key="5">
    <source>
        <dbReference type="PROSITE-ProRule" id="PRU01248"/>
    </source>
</evidence>
<dbReference type="GO" id="GO:0015074">
    <property type="term" value="P:DNA integration"/>
    <property type="evidence" value="ECO:0007669"/>
    <property type="project" value="UniProtKB-KW"/>
</dbReference>
<name>A0A7U3YCV8_GEOS0</name>
<feature type="domain" description="Core-binding (CB)" evidence="7">
    <location>
        <begin position="73"/>
        <end position="161"/>
    </location>
</feature>
<evidence type="ECO:0000313" key="8">
    <source>
        <dbReference type="EMBL" id="ADP73411.1"/>
    </source>
</evidence>
<dbReference type="CDD" id="cd01189">
    <property type="entry name" value="INT_ICEBs1_C_like"/>
    <property type="match status" value="1"/>
</dbReference>
<organism evidence="8">
    <name type="scientific">Geobacillus sp. (strain Y4.1MC1)</name>
    <dbReference type="NCBI Taxonomy" id="581103"/>
    <lineage>
        <taxon>Bacteria</taxon>
        <taxon>Bacillati</taxon>
        <taxon>Bacillota</taxon>
        <taxon>Bacilli</taxon>
        <taxon>Bacillales</taxon>
        <taxon>Anoxybacillaceae</taxon>
        <taxon>Geobacillus</taxon>
    </lineage>
</organism>
<dbReference type="KEGG" id="gmc:GY4MC1_0581"/>
<evidence type="ECO:0000259" key="6">
    <source>
        <dbReference type="PROSITE" id="PS51898"/>
    </source>
</evidence>
<dbReference type="Gene3D" id="1.10.150.130">
    <property type="match status" value="1"/>
</dbReference>
<dbReference type="GO" id="GO:0006310">
    <property type="term" value="P:DNA recombination"/>
    <property type="evidence" value="ECO:0007669"/>
    <property type="project" value="UniProtKB-KW"/>
</dbReference>
<dbReference type="PANTHER" id="PTHR30349:SF41">
    <property type="entry name" value="INTEGRASE_RECOMBINASE PROTEIN MJ0367-RELATED"/>
    <property type="match status" value="1"/>
</dbReference>
<comment type="similarity">
    <text evidence="1">Belongs to the 'phage' integrase family.</text>
</comment>
<sequence length="399" mass="46417">MASIQRRGKSSFLLVVEAGYDAKGKRLRRTKTIRIEDEALLKTTKKLRDYLNEELLKFKMEVEAGEYIAPEKMKLADFIKEWETKYAVKELSETTLNNYLSHIKNHILPALGHMRIDQIKPVHIVNFLDQIKRADGKKKPLATRTIENAYLTIRNILQRAVEWQIIKSNPASAVKKPKSKKEAVKEVQVYDEKEVEALFRAVQNEPFHWRIFTTLAIAAGLRRGELLALEWSNIDLEKGVIRINKAIVKGRKRSVEKSPKTKKSNRLVSLPKSVVAELKLYRRHWLKQKLQAGDLWKEEKEYLFCNIDGRHFYPTTPTTWWRRFTKRAGIRYIRLHDLRHTSATLLINQGVHAKIIAERLGHSDIRVTMDIYGHALQKADHEAANKLDHLFTNTSSQMK</sequence>
<protein>
    <submittedName>
        <fullName evidence="8">Integrase family protein</fullName>
    </submittedName>
</protein>
<dbReference type="InterPro" id="IPR002104">
    <property type="entry name" value="Integrase_catalytic"/>
</dbReference>
<evidence type="ECO:0000256" key="4">
    <source>
        <dbReference type="ARBA" id="ARBA00023172"/>
    </source>
</evidence>
<gene>
    <name evidence="8" type="ORF">GY4MC1_0581</name>
</gene>
<evidence type="ECO:0000259" key="7">
    <source>
        <dbReference type="PROSITE" id="PS51900"/>
    </source>
</evidence>
<evidence type="ECO:0000256" key="1">
    <source>
        <dbReference type="ARBA" id="ARBA00008857"/>
    </source>
</evidence>
<dbReference type="Pfam" id="PF00589">
    <property type="entry name" value="Phage_integrase"/>
    <property type="match status" value="1"/>
</dbReference>
<dbReference type="PROSITE" id="PS51898">
    <property type="entry name" value="TYR_RECOMBINASE"/>
    <property type="match status" value="1"/>
</dbReference>
<dbReference type="InterPro" id="IPR010998">
    <property type="entry name" value="Integrase_recombinase_N"/>
</dbReference>
<dbReference type="Gene3D" id="1.10.443.10">
    <property type="entry name" value="Intergrase catalytic core"/>
    <property type="match status" value="1"/>
</dbReference>
<dbReference type="Pfam" id="PF14659">
    <property type="entry name" value="Phage_int_SAM_3"/>
    <property type="match status" value="1"/>
</dbReference>